<keyword evidence="3 4" id="KW-0446">Lipid-binding</keyword>
<dbReference type="SUPFAM" id="SSF47699">
    <property type="entry name" value="Bifunctional inhibitor/lipid-transfer protein/seed storage 2S albumin"/>
    <property type="match status" value="1"/>
</dbReference>
<evidence type="ECO:0000256" key="3">
    <source>
        <dbReference type="ARBA" id="ARBA00023121"/>
    </source>
</evidence>
<comment type="similarity">
    <text evidence="1 4">Belongs to the plant LTP family.</text>
</comment>
<evidence type="ECO:0000256" key="2">
    <source>
        <dbReference type="ARBA" id="ARBA00022448"/>
    </source>
</evidence>
<dbReference type="InterPro" id="IPR000528">
    <property type="entry name" value="Plant_nsLTP"/>
</dbReference>
<dbReference type="STRING" id="35608.A0A2U1LNU0"/>
<organism evidence="7 8">
    <name type="scientific">Artemisia annua</name>
    <name type="common">Sweet wormwood</name>
    <dbReference type="NCBI Taxonomy" id="35608"/>
    <lineage>
        <taxon>Eukaryota</taxon>
        <taxon>Viridiplantae</taxon>
        <taxon>Streptophyta</taxon>
        <taxon>Embryophyta</taxon>
        <taxon>Tracheophyta</taxon>
        <taxon>Spermatophyta</taxon>
        <taxon>Magnoliopsida</taxon>
        <taxon>eudicotyledons</taxon>
        <taxon>Gunneridae</taxon>
        <taxon>Pentapetalae</taxon>
        <taxon>asterids</taxon>
        <taxon>campanulids</taxon>
        <taxon>Asterales</taxon>
        <taxon>Asteraceae</taxon>
        <taxon>Asteroideae</taxon>
        <taxon>Anthemideae</taxon>
        <taxon>Artemisiinae</taxon>
        <taxon>Artemisia</taxon>
    </lineage>
</organism>
<dbReference type="GO" id="GO:0008289">
    <property type="term" value="F:lipid binding"/>
    <property type="evidence" value="ECO:0007669"/>
    <property type="project" value="UniProtKB-KW"/>
</dbReference>
<comment type="function">
    <text evidence="4">Plant non-specific lipid-transfer proteins transfer phospholipids as well as galactolipids across membranes. May play a role in wax or cutin deposition in the cell walls of expanding epidermal cells and certain secretory tissues.</text>
</comment>
<dbReference type="EMBL" id="PKPP01008452">
    <property type="protein sequence ID" value="PWA50660.1"/>
    <property type="molecule type" value="Genomic_DNA"/>
</dbReference>
<dbReference type="Gene3D" id="1.10.110.10">
    <property type="entry name" value="Plant lipid-transfer and hydrophobic proteins"/>
    <property type="match status" value="1"/>
</dbReference>
<accession>A0A2U1LNU0</accession>
<name>A0A2U1LNU0_ARTAN</name>
<dbReference type="Pfam" id="PF00234">
    <property type="entry name" value="Tryp_alpha_amyl"/>
    <property type="match status" value="1"/>
</dbReference>
<evidence type="ECO:0000256" key="4">
    <source>
        <dbReference type="RuleBase" id="RU000628"/>
    </source>
</evidence>
<feature type="chain" id="PRO_5015532586" description="Non-specific lipid-transfer protein" evidence="5">
    <location>
        <begin position="26"/>
        <end position="116"/>
    </location>
</feature>
<sequence length="116" mass="13312">MAGQMMKVFCVIVVCLVVSSTYAEGDDDRKCGDTTTKITPCLNYFRQGGNVPSNCCDGYKRVENISLIHRQHTCWCLKDYIKTNKDAKFENANLLPNKCRVNIPYPRNYTDCFRIK</sequence>
<gene>
    <name evidence="7" type="ORF">CTI12_AA470940</name>
</gene>
<feature type="domain" description="Bifunctional inhibitor/plant lipid transfer protein/seed storage helical" evidence="6">
    <location>
        <begin position="31"/>
        <end position="112"/>
    </location>
</feature>
<evidence type="ECO:0000259" key="6">
    <source>
        <dbReference type="SMART" id="SM00499"/>
    </source>
</evidence>
<dbReference type="SMART" id="SM00499">
    <property type="entry name" value="AAI"/>
    <property type="match status" value="1"/>
</dbReference>
<reference evidence="7 8" key="1">
    <citation type="journal article" date="2018" name="Mol. Plant">
        <title>The genome of Artemisia annua provides insight into the evolution of Asteraceae family and artemisinin biosynthesis.</title>
        <authorList>
            <person name="Shen Q."/>
            <person name="Zhang L."/>
            <person name="Liao Z."/>
            <person name="Wang S."/>
            <person name="Yan T."/>
            <person name="Shi P."/>
            <person name="Liu M."/>
            <person name="Fu X."/>
            <person name="Pan Q."/>
            <person name="Wang Y."/>
            <person name="Lv Z."/>
            <person name="Lu X."/>
            <person name="Zhang F."/>
            <person name="Jiang W."/>
            <person name="Ma Y."/>
            <person name="Chen M."/>
            <person name="Hao X."/>
            <person name="Li L."/>
            <person name="Tang Y."/>
            <person name="Lv G."/>
            <person name="Zhou Y."/>
            <person name="Sun X."/>
            <person name="Brodelius P.E."/>
            <person name="Rose J.K.C."/>
            <person name="Tang K."/>
        </authorList>
    </citation>
    <scope>NUCLEOTIDE SEQUENCE [LARGE SCALE GENOMIC DNA]</scope>
    <source>
        <strain evidence="8">cv. Huhao1</strain>
        <tissue evidence="7">Leaf</tissue>
    </source>
</reference>
<evidence type="ECO:0000256" key="5">
    <source>
        <dbReference type="SAM" id="SignalP"/>
    </source>
</evidence>
<evidence type="ECO:0000256" key="1">
    <source>
        <dbReference type="ARBA" id="ARBA00009748"/>
    </source>
</evidence>
<dbReference type="InterPro" id="IPR036312">
    <property type="entry name" value="Bifun_inhib/LTP/seed_sf"/>
</dbReference>
<proteinExistence type="inferred from homology"/>
<dbReference type="PRINTS" id="PR00382">
    <property type="entry name" value="LIPIDTRNSFER"/>
</dbReference>
<keyword evidence="2 4" id="KW-0813">Transport</keyword>
<dbReference type="Proteomes" id="UP000245207">
    <property type="component" value="Unassembled WGS sequence"/>
</dbReference>
<feature type="signal peptide" evidence="5">
    <location>
        <begin position="1"/>
        <end position="25"/>
    </location>
</feature>
<evidence type="ECO:0000313" key="7">
    <source>
        <dbReference type="EMBL" id="PWA50660.1"/>
    </source>
</evidence>
<evidence type="ECO:0000313" key="8">
    <source>
        <dbReference type="Proteomes" id="UP000245207"/>
    </source>
</evidence>
<keyword evidence="5" id="KW-0732">Signal</keyword>
<comment type="caution">
    <text evidence="7">The sequence shown here is derived from an EMBL/GenBank/DDBJ whole genome shotgun (WGS) entry which is preliminary data.</text>
</comment>
<keyword evidence="8" id="KW-1185">Reference proteome</keyword>
<dbReference type="PANTHER" id="PTHR33076">
    <property type="entry name" value="NON-SPECIFIC LIPID-TRANSFER PROTEIN 2-RELATED"/>
    <property type="match status" value="1"/>
</dbReference>
<protein>
    <recommendedName>
        <fullName evidence="4">Non-specific lipid-transfer protein</fullName>
    </recommendedName>
</protein>
<dbReference type="CDD" id="cd01960">
    <property type="entry name" value="nsLTP1"/>
    <property type="match status" value="1"/>
</dbReference>
<dbReference type="AlphaFoldDB" id="A0A2U1LNU0"/>
<dbReference type="GO" id="GO:0006869">
    <property type="term" value="P:lipid transport"/>
    <property type="evidence" value="ECO:0007669"/>
    <property type="project" value="InterPro"/>
</dbReference>
<dbReference type="InterPro" id="IPR016140">
    <property type="entry name" value="Bifunc_inhib/LTP/seed_store"/>
</dbReference>